<organism evidence="6 7">
    <name type="scientific">Menidia menidia</name>
    <name type="common">Atlantic silverside</name>
    <dbReference type="NCBI Taxonomy" id="238744"/>
    <lineage>
        <taxon>Eukaryota</taxon>
        <taxon>Metazoa</taxon>
        <taxon>Chordata</taxon>
        <taxon>Craniata</taxon>
        <taxon>Vertebrata</taxon>
        <taxon>Euteleostomi</taxon>
        <taxon>Actinopterygii</taxon>
        <taxon>Neopterygii</taxon>
        <taxon>Teleostei</taxon>
        <taxon>Neoteleostei</taxon>
        <taxon>Acanthomorphata</taxon>
        <taxon>Ovalentaria</taxon>
        <taxon>Atherinomorphae</taxon>
        <taxon>Atheriniformes</taxon>
        <taxon>Atherinopsidae</taxon>
        <taxon>Menidiinae</taxon>
        <taxon>Menidia</taxon>
    </lineage>
</organism>
<dbReference type="GO" id="GO:0005737">
    <property type="term" value="C:cytoplasm"/>
    <property type="evidence" value="ECO:0007669"/>
    <property type="project" value="UniProtKB-SubCell"/>
</dbReference>
<dbReference type="InterPro" id="IPR012461">
    <property type="entry name" value="SACK1"/>
</dbReference>
<feature type="region of interest" description="Disordered" evidence="4">
    <location>
        <begin position="1095"/>
        <end position="1428"/>
    </location>
</feature>
<feature type="compositionally biased region" description="Polar residues" evidence="4">
    <location>
        <begin position="745"/>
        <end position="757"/>
    </location>
</feature>
<feature type="compositionally biased region" description="Basic and acidic residues" evidence="4">
    <location>
        <begin position="1262"/>
        <end position="1278"/>
    </location>
</feature>
<feature type="compositionally biased region" description="Polar residues" evidence="4">
    <location>
        <begin position="788"/>
        <end position="798"/>
    </location>
</feature>
<keyword evidence="7" id="KW-1185">Reference proteome</keyword>
<keyword evidence="3" id="KW-0963">Cytoplasm</keyword>
<evidence type="ECO:0000259" key="5">
    <source>
        <dbReference type="Pfam" id="PF07894"/>
    </source>
</evidence>
<dbReference type="OrthoDB" id="6103632at2759"/>
<evidence type="ECO:0000256" key="3">
    <source>
        <dbReference type="ARBA" id="ARBA00022490"/>
    </source>
</evidence>
<name>A0A8S4AXZ8_9TELE</name>
<evidence type="ECO:0000256" key="4">
    <source>
        <dbReference type="SAM" id="MobiDB-lite"/>
    </source>
</evidence>
<feature type="region of interest" description="Disordered" evidence="4">
    <location>
        <begin position="972"/>
        <end position="1083"/>
    </location>
</feature>
<reference evidence="6" key="1">
    <citation type="submission" date="2021-05" db="EMBL/GenBank/DDBJ databases">
        <authorList>
            <person name="Tigano A."/>
        </authorList>
    </citation>
    <scope>NUCLEOTIDE SEQUENCE</scope>
</reference>
<dbReference type="FunFam" id="3.30.870.10:FF:000004">
    <property type="entry name" value="protein FAM83H isoform X2"/>
    <property type="match status" value="1"/>
</dbReference>
<feature type="compositionally biased region" description="Polar residues" evidence="4">
    <location>
        <begin position="543"/>
        <end position="571"/>
    </location>
</feature>
<feature type="region of interest" description="Disordered" evidence="4">
    <location>
        <begin position="1442"/>
        <end position="1475"/>
    </location>
</feature>
<dbReference type="Proteomes" id="UP000677803">
    <property type="component" value="Unassembled WGS sequence"/>
</dbReference>
<feature type="region of interest" description="Disordered" evidence="4">
    <location>
        <begin position="478"/>
        <end position="512"/>
    </location>
</feature>
<feature type="compositionally biased region" description="Polar residues" evidence="4">
    <location>
        <begin position="332"/>
        <end position="341"/>
    </location>
</feature>
<feature type="compositionally biased region" description="Low complexity" evidence="4">
    <location>
        <begin position="992"/>
        <end position="1004"/>
    </location>
</feature>
<feature type="region of interest" description="Disordered" evidence="4">
    <location>
        <begin position="332"/>
        <end position="371"/>
    </location>
</feature>
<dbReference type="SUPFAM" id="SSF56024">
    <property type="entry name" value="Phospholipase D/nuclease"/>
    <property type="match status" value="1"/>
</dbReference>
<dbReference type="InterPro" id="IPR050944">
    <property type="entry name" value="FAM83"/>
</dbReference>
<gene>
    <name evidence="6" type="ORF">MMEN_LOCUS8632</name>
</gene>
<feature type="compositionally biased region" description="Low complexity" evidence="4">
    <location>
        <begin position="1095"/>
        <end position="1116"/>
    </location>
</feature>
<feature type="compositionally biased region" description="Basic and acidic residues" evidence="4">
    <location>
        <begin position="1123"/>
        <end position="1147"/>
    </location>
</feature>
<protein>
    <submittedName>
        <fullName evidence="6">(Atlantic silverside) hypothetical protein</fullName>
    </submittedName>
</protein>
<feature type="region of interest" description="Disordered" evidence="4">
    <location>
        <begin position="674"/>
        <end position="825"/>
    </location>
</feature>
<dbReference type="EMBL" id="CAJRST010008890">
    <property type="protein sequence ID" value="CAG5897591.1"/>
    <property type="molecule type" value="Genomic_DNA"/>
</dbReference>
<accession>A0A8S4AXZ8</accession>
<feature type="compositionally biased region" description="Polar residues" evidence="4">
    <location>
        <begin position="1311"/>
        <end position="1345"/>
    </location>
</feature>
<feature type="domain" description="Scaffolding anchor of CK1" evidence="5">
    <location>
        <begin position="16"/>
        <end position="285"/>
    </location>
</feature>
<feature type="compositionally biased region" description="Low complexity" evidence="4">
    <location>
        <begin position="674"/>
        <end position="700"/>
    </location>
</feature>
<feature type="compositionally biased region" description="Polar residues" evidence="4">
    <location>
        <begin position="719"/>
        <end position="733"/>
    </location>
</feature>
<dbReference type="GO" id="GO:0019901">
    <property type="term" value="F:protein kinase binding"/>
    <property type="evidence" value="ECO:0007669"/>
    <property type="project" value="TreeGrafter"/>
</dbReference>
<evidence type="ECO:0000313" key="6">
    <source>
        <dbReference type="EMBL" id="CAG5897591.1"/>
    </source>
</evidence>
<dbReference type="GO" id="GO:0007165">
    <property type="term" value="P:signal transduction"/>
    <property type="evidence" value="ECO:0007669"/>
    <property type="project" value="TreeGrafter"/>
</dbReference>
<dbReference type="PANTHER" id="PTHR16181">
    <property type="entry name" value="PROTEIN FAM83A-RELATED"/>
    <property type="match status" value="1"/>
</dbReference>
<comment type="similarity">
    <text evidence="2">Belongs to the FAM83 family.</text>
</comment>
<evidence type="ECO:0000313" key="7">
    <source>
        <dbReference type="Proteomes" id="UP000677803"/>
    </source>
</evidence>
<comment type="subcellular location">
    <subcellularLocation>
        <location evidence="1">Cytoplasm</location>
    </subcellularLocation>
</comment>
<dbReference type="Pfam" id="PF07894">
    <property type="entry name" value="SACK1"/>
    <property type="match status" value="1"/>
</dbReference>
<feature type="compositionally biased region" description="Low complexity" evidence="4">
    <location>
        <begin position="1384"/>
        <end position="1402"/>
    </location>
</feature>
<evidence type="ECO:0000256" key="1">
    <source>
        <dbReference type="ARBA" id="ARBA00004496"/>
    </source>
</evidence>
<dbReference type="PANTHER" id="PTHR16181:SF29">
    <property type="entry name" value="PROTEIN FAM83A-RELATED"/>
    <property type="match status" value="1"/>
</dbReference>
<dbReference type="Gene3D" id="3.30.870.10">
    <property type="entry name" value="Endonuclease Chain A"/>
    <property type="match status" value="1"/>
</dbReference>
<feature type="region of interest" description="Disordered" evidence="4">
    <location>
        <begin position="945"/>
        <end position="964"/>
    </location>
</feature>
<feature type="compositionally biased region" description="Basic and acidic residues" evidence="4">
    <location>
        <begin position="484"/>
        <end position="495"/>
    </location>
</feature>
<evidence type="ECO:0000256" key="2">
    <source>
        <dbReference type="ARBA" id="ARBA00006937"/>
    </source>
</evidence>
<sequence>MALSQIQCLDDKNINPRTHEAKPEFLYCEDQRLALEALLRDGREAFAKYLESRGLRGFLSDSELESLAGGVEPFDPGSELMPDNVTDDPTPLSLHYWPELSDTSIPQMDLGWPDSSSYRGVTRATVYTQPPLDGQGHIKEVVRKMIAQAQKVIAVAMDVFTDVDIFRDLLEAGFRRRVSVYILLERATLPHFLSMCQRASMHAGHLKYLRVRCSEGAQFHTRHCTKVRGRMGHRFMFLDGDKAVSGSYSFTWMSSRLDRHLMTVITGQGVDPFDQLFRFLYMTSEFVDLKQVATELEPEPELRPQLAPVAPPSADVARKLYNPKYALVALSNPSPTNSAAQESPKGPATSHNSKKQKRAREEATQDAPPLHPGLINLEKVYLISYLPTWPEPDPPSDVIGFINIRDTSKPTQVHLQRSEMFETSQAIRFSSPISKPQVSLPEVATPRRLTVECEEVDKLQLSQSKSEAVESVVDRAKLAQNDAGHGDIGGRDKTPKQKSPPCSKKSEPGKDKANALKTEIKLISNTVSNPETGNGKLSHLSAHETTQSSCRESAPNNCRPSQKAQTTSFENVESDSVAESNAKKEDETGTSLKKKRAVVCDATDLNPEDTIEKPSVAHTDSNANAINRIPQMTHNLQTPNVHEHSSPSSASTLQFECSTFLSKNNLITTVHSSTASSSCTSAPSSSSHSSFPSPTSTFTSPNPPSPSSTSSCSGPPIPKQSTVKTGLKDSSISDAHKLPEISVVRSPNASTGPQALQMSAPLVKRPESAPDLRPSSARKAGDHKDTENTYNPQVTPQQRKGRTSLERSKGADGQCEGRTGAPSVTGIKLQTQSDALITDAPKPAFCDALKMSQEDVDSKTSTSTNSGTDCVFLAEPDIKASEFSGVPNMTQCQADLPKVNEPQRTSYRKLTSQDVGVLGTVDSSEAPVHCMDTFVADAQVIKPAHCTDSPKQSTHTVLKGRTHTPVKALTLQLSAKQSPSPERGLTQEESPSHPSSSGSGTTSPVPRLRTPDVQTPTPDSDGYISPRQDSTTSEEYYECSDSPFPEPVLDQSAYQNHGEEENLISLPHWSMPKDGSAGSNPAYLTYSLGAATLSSTEQYSSNSETSSRTSVVSSSSLIGTKGHSREPEDPNEENEKPEDIKPEDLSHAGKKKKEQESQGIEGASSDWAGGMVVHFEQDDSIETALKGQEVQAAQTKRGQNHPAPQREADRGATAGKSTRQETEQRQSLTEGLKPTIVASEGEKKEKTSSGGEKAWNEGALRPGDEESNKSQSHRETKAQKSTHTSPKPHPAHEQNSGSSSSSRPQKPRLLSASQASPSGSRELNPTDNKTLPGSPKLTDNFSSARRQPRPASTVPAGAVGSAAGRRQVSQSQQTIPARQPPAPQMRAKTSQPQSQTPQQKPPASFLYTHAKLQSSLPPNPTVDMVPAQEAQAQVSAPFSLTFGRLHSFKSKKSKTPVQGKRGSSSPPVKGRKSTS</sequence>
<comment type="caution">
    <text evidence="6">The sequence shown here is derived from an EMBL/GenBank/DDBJ whole genome shotgun (WGS) entry which is preliminary data.</text>
</comment>
<feature type="region of interest" description="Disordered" evidence="4">
    <location>
        <begin position="524"/>
        <end position="592"/>
    </location>
</feature>
<proteinExistence type="inferred from homology"/>